<evidence type="ECO:0000313" key="5">
    <source>
        <dbReference type="Proteomes" id="UP000186955"/>
    </source>
</evidence>
<dbReference type="EMBL" id="MNBE01000695">
    <property type="protein sequence ID" value="OKO97432.1"/>
    <property type="molecule type" value="Genomic_DNA"/>
</dbReference>
<evidence type="ECO:0000256" key="1">
    <source>
        <dbReference type="ARBA" id="ARBA00006484"/>
    </source>
</evidence>
<dbReference type="STRING" id="1316194.A0A1Q5TB14"/>
<dbReference type="InterPro" id="IPR051911">
    <property type="entry name" value="SDR_oxidoreductase"/>
</dbReference>
<dbReference type="Pfam" id="PF00106">
    <property type="entry name" value="adh_short"/>
    <property type="match status" value="1"/>
</dbReference>
<dbReference type="CDD" id="cd05374">
    <property type="entry name" value="17beta-HSD-like_SDR_c"/>
    <property type="match status" value="1"/>
</dbReference>
<dbReference type="InterPro" id="IPR036291">
    <property type="entry name" value="NAD(P)-bd_dom_sf"/>
</dbReference>
<keyword evidence="5" id="KW-1185">Reference proteome</keyword>
<dbReference type="InterPro" id="IPR002347">
    <property type="entry name" value="SDR_fam"/>
</dbReference>
<comment type="similarity">
    <text evidence="1 3">Belongs to the short-chain dehydrogenases/reductases (SDR) family.</text>
</comment>
<dbReference type="GO" id="GO:0016491">
    <property type="term" value="F:oxidoreductase activity"/>
    <property type="evidence" value="ECO:0007669"/>
    <property type="project" value="UniProtKB-KW"/>
</dbReference>
<reference evidence="4 5" key="1">
    <citation type="submission" date="2016-10" db="EMBL/GenBank/DDBJ databases">
        <title>Genome sequence of the ascomycete fungus Penicillium subrubescens.</title>
        <authorList>
            <person name="De Vries R.P."/>
            <person name="Peng M."/>
            <person name="Dilokpimol A."/>
            <person name="Hilden K."/>
            <person name="Makela M.R."/>
            <person name="Grigoriev I."/>
            <person name="Riley R."/>
            <person name="Granchi Z."/>
        </authorList>
    </citation>
    <scope>NUCLEOTIDE SEQUENCE [LARGE SCALE GENOMIC DNA]</scope>
    <source>
        <strain evidence="4 5">CBS 132785</strain>
    </source>
</reference>
<comment type="caution">
    <text evidence="4">The sequence shown here is derived from an EMBL/GenBank/DDBJ whole genome shotgun (WGS) entry which is preliminary data.</text>
</comment>
<dbReference type="Proteomes" id="UP000186955">
    <property type="component" value="Unassembled WGS sequence"/>
</dbReference>
<dbReference type="PRINTS" id="PR00081">
    <property type="entry name" value="GDHRDH"/>
</dbReference>
<dbReference type="SUPFAM" id="SSF51735">
    <property type="entry name" value="NAD(P)-binding Rossmann-fold domains"/>
    <property type="match status" value="1"/>
</dbReference>
<keyword evidence="2" id="KW-0560">Oxidoreductase</keyword>
<sequence>MPSSTQKLDTNAVWFVTGCSSGIGKSLATKIYNAGHRIVATARDVTSLSYLPDGPTVLKLHLDVTRQETITKAIADAVDKFHGIDVFINNAGYSLMGDTEGITDADARHQIETNFWGPVHVTREALRVFREVNAPGRGGTVIQISSMGGWITVPGHSFYHASKFALEGFTESISKEVNPSWNIHFLLVSPGGVRTNFAGSSLKQSPRHPAYDDPNSSFSQIIKYVTNPDSQSTWSDPDICAQVLFEAVVGQYERPLPMRLLLGAESIPLIKDDIERTLRDIDAWEKETVRCSPNGGAVLDM</sequence>
<evidence type="ECO:0000256" key="2">
    <source>
        <dbReference type="ARBA" id="ARBA00023002"/>
    </source>
</evidence>
<dbReference type="Gene3D" id="3.40.50.720">
    <property type="entry name" value="NAD(P)-binding Rossmann-like Domain"/>
    <property type="match status" value="1"/>
</dbReference>
<name>A0A1Q5TB14_9EURO</name>
<accession>A0A1Q5TB14</accession>
<evidence type="ECO:0000313" key="4">
    <source>
        <dbReference type="EMBL" id="OKO97432.1"/>
    </source>
</evidence>
<dbReference type="PRINTS" id="PR00080">
    <property type="entry name" value="SDRFAMILY"/>
</dbReference>
<dbReference type="PANTHER" id="PTHR43976">
    <property type="entry name" value="SHORT CHAIN DEHYDROGENASE"/>
    <property type="match status" value="1"/>
</dbReference>
<dbReference type="AlphaFoldDB" id="A0A1Q5TB14"/>
<proteinExistence type="inferred from homology"/>
<evidence type="ECO:0000256" key="3">
    <source>
        <dbReference type="RuleBase" id="RU000363"/>
    </source>
</evidence>
<organism evidence="4 5">
    <name type="scientific">Penicillium subrubescens</name>
    <dbReference type="NCBI Taxonomy" id="1316194"/>
    <lineage>
        <taxon>Eukaryota</taxon>
        <taxon>Fungi</taxon>
        <taxon>Dikarya</taxon>
        <taxon>Ascomycota</taxon>
        <taxon>Pezizomycotina</taxon>
        <taxon>Eurotiomycetes</taxon>
        <taxon>Eurotiomycetidae</taxon>
        <taxon>Eurotiales</taxon>
        <taxon>Aspergillaceae</taxon>
        <taxon>Penicillium</taxon>
    </lineage>
</organism>
<gene>
    <name evidence="4" type="ORF">PENSUB_10226</name>
</gene>
<protein>
    <submittedName>
        <fullName evidence="4">Uncharacterized protein</fullName>
    </submittedName>
</protein>
<dbReference type="PANTHER" id="PTHR43976:SF16">
    <property type="entry name" value="SHORT-CHAIN DEHYDROGENASE_REDUCTASE FAMILY PROTEIN"/>
    <property type="match status" value="1"/>
</dbReference>